<evidence type="ECO:0000313" key="2">
    <source>
        <dbReference type="Proteomes" id="UP001431181"/>
    </source>
</evidence>
<comment type="caution">
    <text evidence="1">The sequence shown here is derived from an EMBL/GenBank/DDBJ whole genome shotgun (WGS) entry which is preliminary data.</text>
</comment>
<name>A0ABT3KFX2_9GAMM</name>
<sequence>MNETHEKTQAEIQSLYDELQAYLNSTIASPELEHLYQRCDQLGEKLIDFRIALISNNSILNQTNIADLDTLLVEVTAARSNIQKDVSTLKTVSQVASLIDKVLEKLIKIV</sequence>
<proteinExistence type="predicted"/>
<organism evidence="1 2">
    <name type="scientific">Marinomonas rhodophyticola</name>
    <dbReference type="NCBI Taxonomy" id="2992803"/>
    <lineage>
        <taxon>Bacteria</taxon>
        <taxon>Pseudomonadati</taxon>
        <taxon>Pseudomonadota</taxon>
        <taxon>Gammaproteobacteria</taxon>
        <taxon>Oceanospirillales</taxon>
        <taxon>Oceanospirillaceae</taxon>
        <taxon>Marinomonas</taxon>
    </lineage>
</organism>
<protein>
    <submittedName>
        <fullName evidence="1">Uncharacterized protein</fullName>
    </submittedName>
</protein>
<evidence type="ECO:0000313" key="1">
    <source>
        <dbReference type="EMBL" id="MCW4629436.1"/>
    </source>
</evidence>
<accession>A0ABT3KFX2</accession>
<dbReference type="Proteomes" id="UP001431181">
    <property type="component" value="Unassembled WGS sequence"/>
</dbReference>
<dbReference type="EMBL" id="JAPEUL010000007">
    <property type="protein sequence ID" value="MCW4629436.1"/>
    <property type="molecule type" value="Genomic_DNA"/>
</dbReference>
<dbReference type="RefSeq" id="WP_265218631.1">
    <property type="nucleotide sequence ID" value="NZ_JAPEUL010000007.1"/>
</dbReference>
<gene>
    <name evidence="1" type="ORF">ONZ52_10860</name>
</gene>
<keyword evidence="2" id="KW-1185">Reference proteome</keyword>
<reference evidence="1" key="1">
    <citation type="submission" date="2022-11" db="EMBL/GenBank/DDBJ databases">
        <title>Marinomonas sp. nov., isolated from marine algae.</title>
        <authorList>
            <person name="Choi D.G."/>
            <person name="Kim J.M."/>
            <person name="Lee J.K."/>
            <person name="Baek J.H."/>
            <person name="Jeon C.O."/>
        </authorList>
    </citation>
    <scope>NUCLEOTIDE SEQUENCE</scope>
    <source>
        <strain evidence="1">KJ51-3</strain>
    </source>
</reference>